<organism evidence="1 2">
    <name type="scientific">Enterobacter hormaechei</name>
    <dbReference type="NCBI Taxonomy" id="158836"/>
    <lineage>
        <taxon>Bacteria</taxon>
        <taxon>Pseudomonadati</taxon>
        <taxon>Pseudomonadota</taxon>
        <taxon>Gammaproteobacteria</taxon>
        <taxon>Enterobacterales</taxon>
        <taxon>Enterobacteriaceae</taxon>
        <taxon>Enterobacter</taxon>
        <taxon>Enterobacter cloacae complex</taxon>
    </lineage>
</organism>
<dbReference type="AlphaFoldDB" id="A0A927DKU1"/>
<reference evidence="1" key="1">
    <citation type="submission" date="2020-07" db="EMBL/GenBank/DDBJ databases">
        <title>Clinical and genomic characterization of carbapenemase-producing Enterobacterales causing secondary infections during the COVID-19 crisis at a New York City hospital.</title>
        <authorList>
            <person name="Gomez-Simmonds A."/>
            <person name="Annavajhala M.K."/>
            <person name="Uhlemann A.-C."/>
        </authorList>
    </citation>
    <scope>NUCLEOTIDE SEQUENCE</scope>
    <source>
        <strain evidence="1">NK1396</strain>
    </source>
</reference>
<accession>A0A927DKU1</accession>
<dbReference type="RefSeq" id="WP_045894635.1">
    <property type="nucleotide sequence ID" value="NZ_CP047765.1"/>
</dbReference>
<name>A0A927DKU1_9ENTR</name>
<evidence type="ECO:0000313" key="2">
    <source>
        <dbReference type="Proteomes" id="UP000655273"/>
    </source>
</evidence>
<comment type="caution">
    <text evidence="1">The sequence shown here is derived from an EMBL/GenBank/DDBJ whole genome shotgun (WGS) entry which is preliminary data.</text>
</comment>
<dbReference type="Proteomes" id="UP000655273">
    <property type="component" value="Unassembled WGS sequence"/>
</dbReference>
<dbReference type="EMBL" id="JACXTA010000001">
    <property type="protein sequence ID" value="MBD3707092.1"/>
    <property type="molecule type" value="Genomic_DNA"/>
</dbReference>
<evidence type="ECO:0000313" key="1">
    <source>
        <dbReference type="EMBL" id="MBD3707092.1"/>
    </source>
</evidence>
<protein>
    <submittedName>
        <fullName evidence="1">Uncharacterized protein</fullName>
    </submittedName>
</protein>
<proteinExistence type="predicted"/>
<sequence length="80" mass="9170">MKNDGLQVIDLLASGMRKLLKMRFADNTLIANLLGSLMIQQQYNNPPIDIIVFDEKSAALRKELDELVKILIKNSKRMIR</sequence>
<gene>
    <name evidence="1" type="ORF">IE983_15040</name>
</gene>